<keyword evidence="4 11" id="KW-0689">Ribosomal protein</keyword>
<dbReference type="GO" id="GO:0005840">
    <property type="term" value="C:ribosome"/>
    <property type="evidence" value="ECO:0007669"/>
    <property type="project" value="UniProtKB-KW"/>
</dbReference>
<dbReference type="InterPro" id="IPR034596">
    <property type="entry name" value="Ribosomal_mL52"/>
</dbReference>
<evidence type="ECO:0000256" key="9">
    <source>
        <dbReference type="SAM" id="Coils"/>
    </source>
</evidence>
<keyword evidence="6" id="KW-0687">Ribonucleoprotein</keyword>
<keyword evidence="5" id="KW-0496">Mitochondrion</keyword>
<protein>
    <recommendedName>
        <fullName evidence="7">Large ribosomal subunit protein mL52</fullName>
    </recommendedName>
    <alternativeName>
        <fullName evidence="8">39S ribosomal protein L52, mitochondrial</fullName>
    </alternativeName>
</protein>
<dbReference type="PANTHER" id="PTHR34090">
    <property type="entry name" value="39S RIBOSOMAL PROTEIN L52, MITOCHONDRIAL"/>
    <property type="match status" value="1"/>
</dbReference>
<comment type="similarity">
    <text evidence="2">Belongs to the mitochondrion-specific ribosomal protein mL52 family.</text>
</comment>
<organism evidence="10 11">
    <name type="scientific">Polistes dominula</name>
    <name type="common">European paper wasp</name>
    <name type="synonym">Vespa dominula</name>
    <dbReference type="NCBI Taxonomy" id="743375"/>
    <lineage>
        <taxon>Eukaryota</taxon>
        <taxon>Metazoa</taxon>
        <taxon>Ecdysozoa</taxon>
        <taxon>Arthropoda</taxon>
        <taxon>Hexapoda</taxon>
        <taxon>Insecta</taxon>
        <taxon>Pterygota</taxon>
        <taxon>Neoptera</taxon>
        <taxon>Endopterygota</taxon>
        <taxon>Hymenoptera</taxon>
        <taxon>Apocrita</taxon>
        <taxon>Aculeata</taxon>
        <taxon>Vespoidea</taxon>
        <taxon>Vespidae</taxon>
        <taxon>Polistinae</taxon>
        <taxon>Polistini</taxon>
        <taxon>Polistes</taxon>
    </lineage>
</organism>
<evidence type="ECO:0000256" key="6">
    <source>
        <dbReference type="ARBA" id="ARBA00023274"/>
    </source>
</evidence>
<dbReference type="PANTHER" id="PTHR34090:SF1">
    <property type="entry name" value="LARGE RIBOSOMAL SUBUNIT PROTEIN ML52"/>
    <property type="match status" value="1"/>
</dbReference>
<dbReference type="RefSeq" id="XP_015189020.1">
    <property type="nucleotide sequence ID" value="XM_015333534.1"/>
</dbReference>
<evidence type="ECO:0000256" key="4">
    <source>
        <dbReference type="ARBA" id="ARBA00022980"/>
    </source>
</evidence>
<proteinExistence type="inferred from homology"/>
<evidence type="ECO:0000256" key="2">
    <source>
        <dbReference type="ARBA" id="ARBA00007232"/>
    </source>
</evidence>
<name>A0ABM1J982_POLDO</name>
<evidence type="ECO:0000313" key="10">
    <source>
        <dbReference type="Proteomes" id="UP000694924"/>
    </source>
</evidence>
<dbReference type="Proteomes" id="UP000694924">
    <property type="component" value="Unplaced"/>
</dbReference>
<keyword evidence="9" id="KW-0175">Coiled coil</keyword>
<keyword evidence="10" id="KW-1185">Reference proteome</keyword>
<dbReference type="GeneID" id="107073090"/>
<evidence type="ECO:0000256" key="5">
    <source>
        <dbReference type="ARBA" id="ARBA00023128"/>
    </source>
</evidence>
<gene>
    <name evidence="11" type="primary">LOC107073090</name>
</gene>
<feature type="coiled-coil region" evidence="9">
    <location>
        <begin position="93"/>
        <end position="120"/>
    </location>
</feature>
<evidence type="ECO:0000256" key="7">
    <source>
        <dbReference type="ARBA" id="ARBA00035181"/>
    </source>
</evidence>
<comment type="subcellular location">
    <subcellularLocation>
        <location evidence="1">Mitochondrion</location>
    </subcellularLocation>
</comment>
<sequence length="140" mass="16325">MLTKISKILIRNNYASLYIINNEFHTSYINLLKQDWRMKKGLTENPNAFGPLTNKPDYTFLDGRPTPFGVKQKARMIKQKEFAKKIHKLVGEIDYAVERHKRLQQEKEEEQQQILANKLKPKGNLLLKAGEPTSQDITEK</sequence>
<evidence type="ECO:0000256" key="3">
    <source>
        <dbReference type="ARBA" id="ARBA00022946"/>
    </source>
</evidence>
<dbReference type="Pfam" id="PF18699">
    <property type="entry name" value="MRPL52"/>
    <property type="match status" value="1"/>
</dbReference>
<evidence type="ECO:0000256" key="8">
    <source>
        <dbReference type="ARBA" id="ARBA00035425"/>
    </source>
</evidence>
<accession>A0ABM1J982</accession>
<reference evidence="11" key="1">
    <citation type="submission" date="2025-08" db="UniProtKB">
        <authorList>
            <consortium name="RefSeq"/>
        </authorList>
    </citation>
    <scope>IDENTIFICATION</scope>
    <source>
        <tissue evidence="11">Whole body</tissue>
    </source>
</reference>
<evidence type="ECO:0000256" key="1">
    <source>
        <dbReference type="ARBA" id="ARBA00004173"/>
    </source>
</evidence>
<keyword evidence="3" id="KW-0809">Transit peptide</keyword>
<evidence type="ECO:0000313" key="11">
    <source>
        <dbReference type="RefSeq" id="XP_015189020.1"/>
    </source>
</evidence>